<reference evidence="1" key="1">
    <citation type="submission" date="2019-08" db="EMBL/GenBank/DDBJ databases">
        <authorList>
            <person name="Kucharzyk K."/>
            <person name="Murdoch R.W."/>
            <person name="Higgins S."/>
            <person name="Loffler F."/>
        </authorList>
    </citation>
    <scope>NUCLEOTIDE SEQUENCE</scope>
</reference>
<proteinExistence type="predicted"/>
<organism evidence="1">
    <name type="scientific">bioreactor metagenome</name>
    <dbReference type="NCBI Taxonomy" id="1076179"/>
    <lineage>
        <taxon>unclassified sequences</taxon>
        <taxon>metagenomes</taxon>
        <taxon>ecological metagenomes</taxon>
    </lineage>
</organism>
<protein>
    <submittedName>
        <fullName evidence="1">Uncharacterized protein</fullName>
    </submittedName>
</protein>
<comment type="caution">
    <text evidence="1">The sequence shown here is derived from an EMBL/GenBank/DDBJ whole genome shotgun (WGS) entry which is preliminary data.</text>
</comment>
<gene>
    <name evidence="1" type="ORF">SDC9_74988</name>
</gene>
<name>A0A644YIK2_9ZZZZ</name>
<sequence>MQLLAVPHNGKRIAADAATRRLDHGQRYRSRDGCIHRIAAREQHAQPRLCGQRLRRAHHIAAQHGGTVRRVRQRPIFDGGRHIGSFVSRE</sequence>
<evidence type="ECO:0000313" key="1">
    <source>
        <dbReference type="EMBL" id="MPM28462.1"/>
    </source>
</evidence>
<dbReference type="EMBL" id="VSSQ01005263">
    <property type="protein sequence ID" value="MPM28462.1"/>
    <property type="molecule type" value="Genomic_DNA"/>
</dbReference>
<dbReference type="AlphaFoldDB" id="A0A644YIK2"/>
<accession>A0A644YIK2</accession>